<organism evidence="1">
    <name type="scientific">Pseudomonas aeruginosa</name>
    <dbReference type="NCBI Taxonomy" id="287"/>
    <lineage>
        <taxon>Bacteria</taxon>
        <taxon>Pseudomonadati</taxon>
        <taxon>Pseudomonadota</taxon>
        <taxon>Gammaproteobacteria</taxon>
        <taxon>Pseudomonadales</taxon>
        <taxon>Pseudomonadaceae</taxon>
        <taxon>Pseudomonas</taxon>
    </lineage>
</organism>
<geneLocation type="plasmid" evidence="1">
    <name>pNK546b</name>
</geneLocation>
<proteinExistence type="predicted"/>
<dbReference type="AlphaFoldDB" id="A0A6C0L3G2"/>
<protein>
    <submittedName>
        <fullName evidence="1">Uncharacterized protein</fullName>
    </submittedName>
</protein>
<evidence type="ECO:0000313" key="1">
    <source>
        <dbReference type="EMBL" id="QHU24579.1"/>
    </source>
</evidence>
<name>A0A6C0L3G2_PSEAI</name>
<keyword evidence="1" id="KW-0614">Plasmid</keyword>
<dbReference type="EMBL" id="MN583270">
    <property type="protein sequence ID" value="QHU24579.1"/>
    <property type="molecule type" value="Genomic_DNA"/>
</dbReference>
<reference evidence="1" key="1">
    <citation type="submission" date="2019-10" db="EMBL/GenBank/DDBJ databases">
        <title>Extensively Drug-Resistant Pseudomonas aeruginosa ST664 clone carrying KPC-2-encoding megaplasmid in a burn clinic.</title>
        <authorList>
            <person name="Li Z."/>
            <person name="Cai Z."/>
            <person name="Cai Z."/>
            <person name="Zhang Y."/>
            <person name="Fu T."/>
            <person name="Jin Y."/>
            <person name="Cheng Z."/>
            <person name="Jin S."/>
            <person name="Wu W."/>
            <person name="Yang L."/>
            <person name="Bai F."/>
        </authorList>
    </citation>
    <scope>NUCLEOTIDE SEQUENCE</scope>
    <source>
        <strain evidence="1">NK546</strain>
        <plasmid evidence="1">pNK546b</plasmid>
    </source>
</reference>
<accession>A0A6C0L3G2</accession>
<sequence length="46" mass="5483">MVSHTIDYRLRLLDGAYGKPIDYKFRLTPIDYRSMHRRSTRTVGLL</sequence>